<evidence type="ECO:0000313" key="3">
    <source>
        <dbReference type="Proteomes" id="UP001146351"/>
    </source>
</evidence>
<accession>A0A9W9I8C7</accession>
<evidence type="ECO:0000313" key="2">
    <source>
        <dbReference type="EMBL" id="KAJ5172170.1"/>
    </source>
</evidence>
<dbReference type="OrthoDB" id="4356118at2759"/>
<feature type="region of interest" description="Disordered" evidence="1">
    <location>
        <begin position="1"/>
        <end position="20"/>
    </location>
</feature>
<dbReference type="EMBL" id="JAPQKO010000003">
    <property type="protein sequence ID" value="KAJ5172170.1"/>
    <property type="molecule type" value="Genomic_DNA"/>
</dbReference>
<sequence length="295" mass="32662">MDSNPASKSEGEPGVSEQSESTFAIVNCNTGRHLNIIDGSVVTTPEDSVNGLHNYWALRKVASAEEANEVSYAIANDATGEILTQGDAQTIQLGSEEAKEPIAQWKVVPQQDNAEVFYITNGQSGICLKDAQLGPETASIEIDAVPTAFIDHDSPLLWKFMAPKAAGNLTDIKHLDKKKFPAIKAMLFLINQWEYPTVPKDWKIGRKIADLSEKECRDNGFDLSVANRNVRLDLQTWNNGSKSYPRTGNVQGQVSNKSVLQVNIDPETQWGVRAIQDKLKASMNEVKEYWMPEKK</sequence>
<keyword evidence="3" id="KW-1185">Reference proteome</keyword>
<dbReference type="SUPFAM" id="SSF50370">
    <property type="entry name" value="Ricin B-like lectins"/>
    <property type="match status" value="1"/>
</dbReference>
<dbReference type="AlphaFoldDB" id="A0A9W9I8C7"/>
<organism evidence="2 3">
    <name type="scientific">Penicillium capsulatum</name>
    <dbReference type="NCBI Taxonomy" id="69766"/>
    <lineage>
        <taxon>Eukaryota</taxon>
        <taxon>Fungi</taxon>
        <taxon>Dikarya</taxon>
        <taxon>Ascomycota</taxon>
        <taxon>Pezizomycotina</taxon>
        <taxon>Eurotiomycetes</taxon>
        <taxon>Eurotiomycetidae</taxon>
        <taxon>Eurotiales</taxon>
        <taxon>Aspergillaceae</taxon>
        <taxon>Penicillium</taxon>
    </lineage>
</organism>
<reference evidence="2" key="2">
    <citation type="journal article" date="2023" name="IMA Fungus">
        <title>Comparative genomic study of the Penicillium genus elucidates a diverse pangenome and 15 lateral gene transfer events.</title>
        <authorList>
            <person name="Petersen C."/>
            <person name="Sorensen T."/>
            <person name="Nielsen M.R."/>
            <person name="Sondergaard T.E."/>
            <person name="Sorensen J.L."/>
            <person name="Fitzpatrick D.A."/>
            <person name="Frisvad J.C."/>
            <person name="Nielsen K.L."/>
        </authorList>
    </citation>
    <scope>NUCLEOTIDE SEQUENCE</scope>
    <source>
        <strain evidence="2">IBT 21917</strain>
    </source>
</reference>
<evidence type="ECO:0000256" key="1">
    <source>
        <dbReference type="SAM" id="MobiDB-lite"/>
    </source>
</evidence>
<protein>
    <recommendedName>
        <fullName evidence="4">Ricin B lectin domain-containing protein</fullName>
    </recommendedName>
</protein>
<dbReference type="Proteomes" id="UP001146351">
    <property type="component" value="Unassembled WGS sequence"/>
</dbReference>
<comment type="caution">
    <text evidence="2">The sequence shown here is derived from an EMBL/GenBank/DDBJ whole genome shotgun (WGS) entry which is preliminary data.</text>
</comment>
<name>A0A9W9I8C7_9EURO</name>
<reference evidence="2" key="1">
    <citation type="submission" date="2022-11" db="EMBL/GenBank/DDBJ databases">
        <authorList>
            <person name="Petersen C."/>
        </authorList>
    </citation>
    <scope>NUCLEOTIDE SEQUENCE</scope>
    <source>
        <strain evidence="2">IBT 21917</strain>
    </source>
</reference>
<dbReference type="InterPro" id="IPR035992">
    <property type="entry name" value="Ricin_B-like_lectins"/>
</dbReference>
<dbReference type="Gene3D" id="2.80.10.50">
    <property type="match status" value="1"/>
</dbReference>
<gene>
    <name evidence="2" type="ORF">N7492_004763</name>
</gene>
<evidence type="ECO:0008006" key="4">
    <source>
        <dbReference type="Google" id="ProtNLM"/>
    </source>
</evidence>
<proteinExistence type="predicted"/>